<evidence type="ECO:0000256" key="10">
    <source>
        <dbReference type="SAM" id="MobiDB-lite"/>
    </source>
</evidence>
<feature type="transmembrane region" description="Helical" evidence="11">
    <location>
        <begin position="45"/>
        <end position="72"/>
    </location>
</feature>
<keyword evidence="6 8" id="KW-0472">Membrane</keyword>
<dbReference type="InterPro" id="IPR046342">
    <property type="entry name" value="CBS_dom_sf"/>
</dbReference>
<name>A0A498K5N9_MALDO</name>
<feature type="transmembrane region" description="Helical" evidence="11">
    <location>
        <begin position="130"/>
        <end position="148"/>
    </location>
</feature>
<feature type="transmembrane region" description="Helical" evidence="11">
    <location>
        <begin position="160"/>
        <end position="179"/>
    </location>
</feature>
<proteinExistence type="predicted"/>
<evidence type="ECO:0000256" key="2">
    <source>
        <dbReference type="ARBA" id="ARBA00022692"/>
    </source>
</evidence>
<feature type="compositionally biased region" description="Polar residues" evidence="10">
    <location>
        <begin position="631"/>
        <end position="649"/>
    </location>
</feature>
<dbReference type="InterPro" id="IPR002550">
    <property type="entry name" value="CNNM"/>
</dbReference>
<keyword evidence="9" id="KW-0175">Coiled coil</keyword>
<dbReference type="CDD" id="cd04590">
    <property type="entry name" value="CBS_pair_CorC_HlyC_assoc"/>
    <property type="match status" value="1"/>
</dbReference>
<keyword evidence="5" id="KW-0129">CBS domain</keyword>
<dbReference type="GO" id="GO:0016020">
    <property type="term" value="C:membrane"/>
    <property type="evidence" value="ECO:0007669"/>
    <property type="project" value="UniProtKB-SubCell"/>
</dbReference>
<evidence type="ECO:0000259" key="12">
    <source>
        <dbReference type="PROSITE" id="PS51846"/>
    </source>
</evidence>
<evidence type="ECO:0000313" key="13">
    <source>
        <dbReference type="EMBL" id="RXI02728.1"/>
    </source>
</evidence>
<evidence type="ECO:0000256" key="9">
    <source>
        <dbReference type="SAM" id="Coils"/>
    </source>
</evidence>
<dbReference type="STRING" id="3750.A0A498K5N9"/>
<evidence type="ECO:0000256" key="3">
    <source>
        <dbReference type="ARBA" id="ARBA00022737"/>
    </source>
</evidence>
<feature type="region of interest" description="Disordered" evidence="10">
    <location>
        <begin position="1044"/>
        <end position="1066"/>
    </location>
</feature>
<keyword evidence="2 8" id="KW-0812">Transmembrane</keyword>
<feature type="region of interest" description="Disordered" evidence="10">
    <location>
        <begin position="477"/>
        <end position="497"/>
    </location>
</feature>
<comment type="subcellular location">
    <subcellularLocation>
        <location evidence="1">Membrane</location>
        <topology evidence="1">Multi-pass membrane protein</topology>
    </subcellularLocation>
</comment>
<evidence type="ECO:0000256" key="4">
    <source>
        <dbReference type="ARBA" id="ARBA00022989"/>
    </source>
</evidence>
<feature type="compositionally biased region" description="Basic and acidic residues" evidence="10">
    <location>
        <begin position="611"/>
        <end position="630"/>
    </location>
</feature>
<dbReference type="GO" id="GO:0030026">
    <property type="term" value="P:intracellular manganese ion homeostasis"/>
    <property type="evidence" value="ECO:0007669"/>
    <property type="project" value="TreeGrafter"/>
</dbReference>
<gene>
    <name evidence="13" type="ORF">DVH24_002806</name>
</gene>
<dbReference type="FunFam" id="3.10.580.10:FF:000021">
    <property type="entry name" value="DUF21 domain-containing protein At4g14240-like"/>
    <property type="match status" value="1"/>
</dbReference>
<evidence type="ECO:0000313" key="14">
    <source>
        <dbReference type="Proteomes" id="UP000290289"/>
    </source>
</evidence>
<keyword evidence="3" id="KW-0677">Repeat</keyword>
<dbReference type="SUPFAM" id="SSF54631">
    <property type="entry name" value="CBS-domain pair"/>
    <property type="match status" value="1"/>
</dbReference>
<evidence type="ECO:0000256" key="11">
    <source>
        <dbReference type="SAM" id="Phobius"/>
    </source>
</evidence>
<evidence type="ECO:0000256" key="8">
    <source>
        <dbReference type="PROSITE-ProRule" id="PRU01193"/>
    </source>
</evidence>
<comment type="caution">
    <text evidence="13">The sequence shown here is derived from an EMBL/GenBank/DDBJ whole genome shotgun (WGS) entry which is preliminary data.</text>
</comment>
<dbReference type="PROSITE" id="PS51846">
    <property type="entry name" value="CNNM"/>
    <property type="match status" value="1"/>
</dbReference>
<dbReference type="InterPro" id="IPR045095">
    <property type="entry name" value="ACDP"/>
</dbReference>
<organism evidence="13 14">
    <name type="scientific">Malus domestica</name>
    <name type="common">Apple</name>
    <name type="synonym">Pyrus malus</name>
    <dbReference type="NCBI Taxonomy" id="3750"/>
    <lineage>
        <taxon>Eukaryota</taxon>
        <taxon>Viridiplantae</taxon>
        <taxon>Streptophyta</taxon>
        <taxon>Embryophyta</taxon>
        <taxon>Tracheophyta</taxon>
        <taxon>Spermatophyta</taxon>
        <taxon>Magnoliopsida</taxon>
        <taxon>eudicotyledons</taxon>
        <taxon>Gunneridae</taxon>
        <taxon>Pentapetalae</taxon>
        <taxon>rosids</taxon>
        <taxon>fabids</taxon>
        <taxon>Rosales</taxon>
        <taxon>Rosaceae</taxon>
        <taxon>Amygdaloideae</taxon>
        <taxon>Maleae</taxon>
        <taxon>Malus</taxon>
    </lineage>
</organism>
<evidence type="ECO:0000256" key="5">
    <source>
        <dbReference type="ARBA" id="ARBA00023122"/>
    </source>
</evidence>
<evidence type="ECO:0000256" key="6">
    <source>
        <dbReference type="ARBA" id="ARBA00023136"/>
    </source>
</evidence>
<dbReference type="PANTHER" id="PTHR12064">
    <property type="entry name" value="METAL TRANSPORTER CNNM"/>
    <property type="match status" value="1"/>
</dbReference>
<keyword evidence="7" id="KW-0325">Glycoprotein</keyword>
<dbReference type="GO" id="GO:0005737">
    <property type="term" value="C:cytoplasm"/>
    <property type="evidence" value="ECO:0007669"/>
    <property type="project" value="TreeGrafter"/>
</dbReference>
<accession>A0A498K5N9</accession>
<dbReference type="Proteomes" id="UP000290289">
    <property type="component" value="Chromosome 3"/>
</dbReference>
<dbReference type="EMBL" id="RDQH01000329">
    <property type="protein sequence ID" value="RXI02728.1"/>
    <property type="molecule type" value="Genomic_DNA"/>
</dbReference>
<sequence length="1090" mass="119421">MPLPPTAQTSALISPPNTTAKMMSWNGAKDLVMTLDDIPFGTGSWYLYAGVSCLLVLFAGIMSGLTLGLMSLNLVDLEILQRSGSPTEKKQAAKILPVVQKQHQLLVTLLLCNACAMEALPLYLDKLFHPVVAVVLSVTFVLLFGEIIPQSICSRYGISVGANFVWLVRILMIICYPIAYPIGRVLDKVLGHSDDLFRRAQLKALVSIHGQEAGKGGELTHDETTIISGALDLTEKTAEEAMTPIESTFSLDVNSNLDWEAIGKILARGHSRVPIYSENPKNIIGLLLVKSLLTVRAEAEIPVSAVSIRRMPRVPADMPLYDILNEFQKGSSHLAAVVRSKGKSNLLTIPNVENFKEDKLAQLKSQLAASLPIKQDDKSGSVALDIDKAPKSLTNKPIVQSNGAINPNSSEDIEDGEVIGIITLEDVFEELLQEEIVDETDVYIDVHRRIRVAAAAAASSMARAPSTRKLLVGALSKHGQTPKKSAEDDGHSVRFSGSPREPLLGNIDFHHLGAMPQLLEMGFNAVFGCLKEVFPQVDFRILKAIAIEHPFDADAAVLDVINEFPNLATQSFLSAVSPTQVQSPKALPVAAQHKDKGKLLMHQQVIKEAEFEPLPEPEKAAVDDDSKNDHTSGISHDNPTLLEQVNSLPNGPVPSDADISTGSEEVISDGKGMNFDVQVGLQQSASGITTLSMPGKDVMNGTLVDAFPEWKSFYLPVNCDSDLVLHDTPDKVEPFAVDSSFVEHSLDAPQCDIPCSDPLLADDNLQATDPSDHTSEKECSPREMVDIEETTTDSVCNTDVLEEIIEDAKNNKKTLFSAMQSVISMMREVEVQEKEVDIVQEEASRGGLDIMVKVEEFKQMLAHAKDGNDMHAGEVYGEKAILATEVRELQSRLLNLSDERDKSLAILNEMRETLEERLDAAAEARRLAEQDKLEKEECAWKALSEQEAEMEKVVQESKILQQEAGENSKLREFLMDRGRIVDMLQGEISVICQDVRLLKEKFDERVPLSQSVSSSQTTCILASSGSSMKSMALDLVSERLKLLKSPEKVSPASSVDGLSPKSILEQERSKVDRKELMDDGWDVFDKEFGV</sequence>
<dbReference type="GO" id="GO:0010960">
    <property type="term" value="P:magnesium ion homeostasis"/>
    <property type="evidence" value="ECO:0007669"/>
    <property type="project" value="InterPro"/>
</dbReference>
<keyword evidence="4 8" id="KW-1133">Transmembrane helix</keyword>
<keyword evidence="14" id="KW-1185">Reference proteome</keyword>
<feature type="domain" description="CNNM transmembrane" evidence="12">
    <location>
        <begin position="41"/>
        <end position="223"/>
    </location>
</feature>
<dbReference type="AlphaFoldDB" id="A0A498K5N9"/>
<dbReference type="InterPro" id="IPR044751">
    <property type="entry name" value="Ion_transp-like_CBS"/>
</dbReference>
<reference evidence="13" key="1">
    <citation type="submission" date="2018-10" db="EMBL/GenBank/DDBJ databases">
        <title>A high-quality apple genome assembly.</title>
        <authorList>
            <person name="Hu J."/>
        </authorList>
    </citation>
    <scope>NUCLEOTIDE SEQUENCE [LARGE SCALE GENOMIC DNA]</scope>
    <source>
        <tissue evidence="13">Young leaf</tissue>
    </source>
</reference>
<feature type="coiled-coil region" evidence="9">
    <location>
        <begin position="879"/>
        <end position="963"/>
    </location>
</feature>
<evidence type="ECO:0000256" key="7">
    <source>
        <dbReference type="ARBA" id="ARBA00023180"/>
    </source>
</evidence>
<evidence type="ECO:0000256" key="1">
    <source>
        <dbReference type="ARBA" id="ARBA00004141"/>
    </source>
</evidence>
<protein>
    <recommendedName>
        <fullName evidence="12">CNNM transmembrane domain-containing protein</fullName>
    </recommendedName>
</protein>
<dbReference type="Gene3D" id="3.10.580.10">
    <property type="entry name" value="CBS-domain"/>
    <property type="match status" value="2"/>
</dbReference>
<dbReference type="Pfam" id="PF01595">
    <property type="entry name" value="CNNM"/>
    <property type="match status" value="1"/>
</dbReference>
<feature type="region of interest" description="Disordered" evidence="10">
    <location>
        <begin position="611"/>
        <end position="663"/>
    </location>
</feature>
<dbReference type="PANTHER" id="PTHR12064:SF97">
    <property type="entry name" value="METAL TRANSPORTER CNNM-5"/>
    <property type="match status" value="1"/>
</dbReference>